<feature type="region of interest" description="Disordered" evidence="1">
    <location>
        <begin position="1"/>
        <end position="58"/>
    </location>
</feature>
<proteinExistence type="predicted"/>
<dbReference type="OrthoDB" id="203796at2759"/>
<evidence type="ECO:0000256" key="1">
    <source>
        <dbReference type="SAM" id="MobiDB-lite"/>
    </source>
</evidence>
<keyword evidence="2" id="KW-0472">Membrane</keyword>
<evidence type="ECO:0000313" key="3">
    <source>
        <dbReference type="EMBL" id="TQB74102.1"/>
    </source>
</evidence>
<evidence type="ECO:0000313" key="4">
    <source>
        <dbReference type="Proteomes" id="UP000319663"/>
    </source>
</evidence>
<feature type="transmembrane region" description="Helical" evidence="2">
    <location>
        <begin position="294"/>
        <end position="315"/>
    </location>
</feature>
<dbReference type="AlphaFoldDB" id="A0A507R0G1"/>
<sequence>MGNDPRLGTSSTHSLHSLQEGEDDLPPSYTDVITEAEIETDRTVIPTPSNRNNGNRDILTEDDYFVPGAKRVNDKRTISLSPNLCLDNRVLHNIISEQAKLPPRPFLVVEGTHQETRNNDSNNNKNGSQKENVVDFRFRVDLTSVLKRSEGWHAVSVVEDADGREAFRGGRLRSRESGVMRGEIHRSADAVDDGNNVENAAFIQFEDEDQDQDGSKPGLMGWCERFCNDPAPVKSFTLTRKMHGLDVNVLRTSLASQIRELNYRGHINIWLCLAHSELTVYSPHWINRLRHNSFVWWTCVIMQLWILTWPIIWLLERRYGVIESTWYASLPDECPLITGRTRRRHAQGRSEAQLAAFWAPAVKLAAWHRRKDGEVLTEEEAQRLQGLRTEQVVSLAVGESAAERERRERVDRGDGTFADSVVGLVRGVSEVRQNWNMAMGWGGDS</sequence>
<dbReference type="Proteomes" id="UP000319663">
    <property type="component" value="Unassembled WGS sequence"/>
</dbReference>
<gene>
    <name evidence="3" type="ORF">MPDQ_005159</name>
</gene>
<accession>A0A507R0G1</accession>
<name>A0A507R0G1_MONPU</name>
<organism evidence="3 4">
    <name type="scientific">Monascus purpureus</name>
    <name type="common">Red mold</name>
    <name type="synonym">Monascus anka</name>
    <dbReference type="NCBI Taxonomy" id="5098"/>
    <lineage>
        <taxon>Eukaryota</taxon>
        <taxon>Fungi</taxon>
        <taxon>Dikarya</taxon>
        <taxon>Ascomycota</taxon>
        <taxon>Pezizomycotina</taxon>
        <taxon>Eurotiomycetes</taxon>
        <taxon>Eurotiomycetidae</taxon>
        <taxon>Eurotiales</taxon>
        <taxon>Aspergillaceae</taxon>
        <taxon>Monascus</taxon>
    </lineage>
</organism>
<dbReference type="PANTHER" id="PTHR37848">
    <property type="entry name" value="EXPRESSED PROTEIN"/>
    <property type="match status" value="1"/>
</dbReference>
<dbReference type="EMBL" id="VIFY01000035">
    <property type="protein sequence ID" value="TQB74102.1"/>
    <property type="molecule type" value="Genomic_DNA"/>
</dbReference>
<comment type="caution">
    <text evidence="3">The sequence shown here is derived from an EMBL/GenBank/DDBJ whole genome shotgun (WGS) entry which is preliminary data.</text>
</comment>
<reference evidence="3 4" key="1">
    <citation type="submission" date="2019-06" db="EMBL/GenBank/DDBJ databases">
        <title>Wine fermentation using esterase from Monascus purpureus.</title>
        <authorList>
            <person name="Geng C."/>
            <person name="Zhang Y."/>
        </authorList>
    </citation>
    <scope>NUCLEOTIDE SEQUENCE [LARGE SCALE GENOMIC DNA]</scope>
    <source>
        <strain evidence="3">HQ1</strain>
    </source>
</reference>
<protein>
    <submittedName>
        <fullName evidence="3">Uncharacterized protein</fullName>
    </submittedName>
</protein>
<dbReference type="PANTHER" id="PTHR37848:SF1">
    <property type="entry name" value="SUN DOMAIN-CONTAINING PROTEIN"/>
    <property type="match status" value="1"/>
</dbReference>
<evidence type="ECO:0000256" key="2">
    <source>
        <dbReference type="SAM" id="Phobius"/>
    </source>
</evidence>
<keyword evidence="2" id="KW-0812">Transmembrane</keyword>
<feature type="compositionally biased region" description="Polar residues" evidence="1">
    <location>
        <begin position="46"/>
        <end position="55"/>
    </location>
</feature>
<feature type="compositionally biased region" description="Low complexity" evidence="1">
    <location>
        <begin position="9"/>
        <end position="18"/>
    </location>
</feature>
<keyword evidence="4" id="KW-1185">Reference proteome</keyword>
<keyword evidence="2" id="KW-1133">Transmembrane helix</keyword>